<dbReference type="GeneID" id="85344311"/>
<dbReference type="GO" id="GO:0005634">
    <property type="term" value="C:nucleus"/>
    <property type="evidence" value="ECO:0007669"/>
    <property type="project" value="UniProtKB-SubCell"/>
</dbReference>
<accession>A0AAI9YN56</accession>
<feature type="compositionally biased region" description="Polar residues" evidence="6">
    <location>
        <begin position="19"/>
        <end position="28"/>
    </location>
</feature>
<dbReference type="InterPro" id="IPR050987">
    <property type="entry name" value="AtrR-like"/>
</dbReference>
<keyword evidence="4" id="KW-0804">Transcription</keyword>
<dbReference type="PANTHER" id="PTHR46910">
    <property type="entry name" value="TRANSCRIPTION FACTOR PDR1"/>
    <property type="match status" value="1"/>
</dbReference>
<feature type="region of interest" description="Disordered" evidence="6">
    <location>
        <begin position="47"/>
        <end position="81"/>
    </location>
</feature>
<feature type="region of interest" description="Disordered" evidence="6">
    <location>
        <begin position="1"/>
        <end position="32"/>
    </location>
</feature>
<dbReference type="EMBL" id="MOOE01000015">
    <property type="protein sequence ID" value="KAK1517067.1"/>
    <property type="molecule type" value="Genomic_DNA"/>
</dbReference>
<feature type="compositionally biased region" description="Polar residues" evidence="6">
    <location>
        <begin position="1"/>
        <end position="12"/>
    </location>
</feature>
<dbReference type="CDD" id="cd12148">
    <property type="entry name" value="fungal_TF_MHR"/>
    <property type="match status" value="1"/>
</dbReference>
<evidence type="ECO:0000256" key="5">
    <source>
        <dbReference type="ARBA" id="ARBA00023242"/>
    </source>
</evidence>
<evidence type="ECO:0000256" key="6">
    <source>
        <dbReference type="SAM" id="MobiDB-lite"/>
    </source>
</evidence>
<protein>
    <recommendedName>
        <fullName evidence="7">Xylanolytic transcriptional activator regulatory domain-containing protein</fullName>
    </recommendedName>
</protein>
<sequence length="737" mass="82066">MNSSNNPVQGTQVARFAVSLQNTDPSQRCSRELPKCSACLPWPGPCNYSRDRLKPAPTQSQPSSVPTQGQPGTQSNEPTPQPAVTQIDLTVESRLCSIEHKLDRLASLVEKAVLRAASEKESESDAQTPSRANQTSSQTDSRVPKLFIGESHSFSFVREATENLRSTPGIPGPSSRQEADAQSELQFLSTSLTTATLEPGHNSHMSGLHVPSRAIGYKLIGTFLEHAPKGEPFFVTPSEELLKQIVFNPDKVSQKAWLVYFNYIMLAQVSPEKQNHGEEAARFRQNMRIALNDSRIFLEPRQVNVQALALLAVHGEDYASPNLSWMLVGHACRQAEALGLHLPTPRDVETYQRSLSMFWLLFVLDKSCALAFGRSPFLPMKLYQEVPLPDFSYLLKFQPHLDSDFSSAPPAARPSEFGAHFFIRGIELARIMGSVVDTLAPGSSPPSRETIKLQLEEWSNQTKKILDKIMDADRPLLEPTQLKEMSLGLNSLRFQYLHVVIVLLKGDKPSSNQRLECAREALFILPSIVSNWSSVYNGVVWHLLYYPFIPFFVVFENLVQSSTFQASATIDHDLGLLATTVSYFSSMRDQMQLLAVLCSRLENVAFVFLELARRHIRHRHATINKTLDSSWLPLQSRAETNVEEVAAGDSLPGLSQGTLDDFTLGDGLDIGNFLNWLPADIFTSGPSLGLESRQILGSASSGPEVSSTADLRGRKRPFDATFDWFSWDAYYADMHFH</sequence>
<evidence type="ECO:0000259" key="7">
    <source>
        <dbReference type="SMART" id="SM00906"/>
    </source>
</evidence>
<keyword evidence="9" id="KW-1185">Reference proteome</keyword>
<keyword evidence="3" id="KW-0238">DNA-binding</keyword>
<dbReference type="Pfam" id="PF04082">
    <property type="entry name" value="Fungal_trans"/>
    <property type="match status" value="1"/>
</dbReference>
<proteinExistence type="predicted"/>
<organism evidence="8 9">
    <name type="scientific">Colletotrichum costaricense</name>
    <dbReference type="NCBI Taxonomy" id="1209916"/>
    <lineage>
        <taxon>Eukaryota</taxon>
        <taxon>Fungi</taxon>
        <taxon>Dikarya</taxon>
        <taxon>Ascomycota</taxon>
        <taxon>Pezizomycotina</taxon>
        <taxon>Sordariomycetes</taxon>
        <taxon>Hypocreomycetidae</taxon>
        <taxon>Glomerellales</taxon>
        <taxon>Glomerellaceae</taxon>
        <taxon>Colletotrichum</taxon>
        <taxon>Colletotrichum acutatum species complex</taxon>
    </lineage>
</organism>
<dbReference type="Proteomes" id="UP001240678">
    <property type="component" value="Unassembled WGS sequence"/>
</dbReference>
<dbReference type="GO" id="GO:0003677">
    <property type="term" value="F:DNA binding"/>
    <property type="evidence" value="ECO:0007669"/>
    <property type="project" value="UniProtKB-KW"/>
</dbReference>
<evidence type="ECO:0000256" key="1">
    <source>
        <dbReference type="ARBA" id="ARBA00004123"/>
    </source>
</evidence>
<dbReference type="PANTHER" id="PTHR46910:SF37">
    <property type="entry name" value="ZN(II)2CYS6 TRANSCRIPTION FACTOR (EUROFUNG)"/>
    <property type="match status" value="1"/>
</dbReference>
<feature type="region of interest" description="Disordered" evidence="6">
    <location>
        <begin position="162"/>
        <end position="183"/>
    </location>
</feature>
<feature type="region of interest" description="Disordered" evidence="6">
    <location>
        <begin position="117"/>
        <end position="144"/>
    </location>
</feature>
<evidence type="ECO:0000313" key="9">
    <source>
        <dbReference type="Proteomes" id="UP001240678"/>
    </source>
</evidence>
<comment type="caution">
    <text evidence="8">The sequence shown here is derived from an EMBL/GenBank/DDBJ whole genome shotgun (WGS) entry which is preliminary data.</text>
</comment>
<dbReference type="GO" id="GO:0006351">
    <property type="term" value="P:DNA-templated transcription"/>
    <property type="evidence" value="ECO:0007669"/>
    <property type="project" value="InterPro"/>
</dbReference>
<gene>
    <name evidence="8" type="ORF">CCOS01_12616</name>
</gene>
<keyword evidence="5" id="KW-0539">Nucleus</keyword>
<dbReference type="AlphaFoldDB" id="A0AAI9YN56"/>
<dbReference type="SMART" id="SM00906">
    <property type="entry name" value="Fungal_trans"/>
    <property type="match status" value="1"/>
</dbReference>
<comment type="subcellular location">
    <subcellularLocation>
        <location evidence="1">Nucleus</location>
    </subcellularLocation>
</comment>
<dbReference type="InterPro" id="IPR007219">
    <property type="entry name" value="XnlR_reg_dom"/>
</dbReference>
<evidence type="ECO:0000256" key="3">
    <source>
        <dbReference type="ARBA" id="ARBA00023125"/>
    </source>
</evidence>
<name>A0AAI9YN56_9PEZI</name>
<keyword evidence="2" id="KW-0805">Transcription regulation</keyword>
<dbReference type="RefSeq" id="XP_060308812.1">
    <property type="nucleotide sequence ID" value="XM_060460764.1"/>
</dbReference>
<feature type="compositionally biased region" description="Polar residues" evidence="6">
    <location>
        <begin position="125"/>
        <end position="141"/>
    </location>
</feature>
<reference evidence="8 9" key="1">
    <citation type="submission" date="2016-10" db="EMBL/GenBank/DDBJ databases">
        <title>The genome sequence of Colletotrichum fioriniae PJ7.</title>
        <authorList>
            <person name="Baroncelli R."/>
        </authorList>
    </citation>
    <scope>NUCLEOTIDE SEQUENCE [LARGE SCALE GENOMIC DNA]</scope>
    <source>
        <strain evidence="8 9">IMI 309622</strain>
    </source>
</reference>
<evidence type="ECO:0000256" key="2">
    <source>
        <dbReference type="ARBA" id="ARBA00023015"/>
    </source>
</evidence>
<feature type="domain" description="Xylanolytic transcriptional activator regulatory" evidence="7">
    <location>
        <begin position="324"/>
        <end position="395"/>
    </location>
</feature>
<dbReference type="GO" id="GO:0008270">
    <property type="term" value="F:zinc ion binding"/>
    <property type="evidence" value="ECO:0007669"/>
    <property type="project" value="InterPro"/>
</dbReference>
<dbReference type="GO" id="GO:0003700">
    <property type="term" value="F:DNA-binding transcription factor activity"/>
    <property type="evidence" value="ECO:0007669"/>
    <property type="project" value="InterPro"/>
</dbReference>
<feature type="compositionally biased region" description="Polar residues" evidence="6">
    <location>
        <begin position="57"/>
        <end position="81"/>
    </location>
</feature>
<evidence type="ECO:0000256" key="4">
    <source>
        <dbReference type="ARBA" id="ARBA00023163"/>
    </source>
</evidence>
<evidence type="ECO:0000313" key="8">
    <source>
        <dbReference type="EMBL" id="KAK1517067.1"/>
    </source>
</evidence>